<evidence type="ECO:0000256" key="9">
    <source>
        <dbReference type="ARBA" id="ARBA00022737"/>
    </source>
</evidence>
<dbReference type="GO" id="GO:0007169">
    <property type="term" value="P:cell surface receptor protein tyrosine kinase signaling pathway"/>
    <property type="evidence" value="ECO:0007669"/>
    <property type="project" value="TreeGrafter"/>
</dbReference>
<accession>A0A9J7ZSR7</accession>
<evidence type="ECO:0000259" key="25">
    <source>
        <dbReference type="PROSITE" id="PS50835"/>
    </source>
</evidence>
<evidence type="ECO:0000256" key="15">
    <source>
        <dbReference type="ARBA" id="ARBA00023137"/>
    </source>
</evidence>
<dbReference type="CDD" id="cd00063">
    <property type="entry name" value="FN3"/>
    <property type="match status" value="1"/>
</dbReference>
<feature type="compositionally biased region" description="Polar residues" evidence="22">
    <location>
        <begin position="650"/>
        <end position="666"/>
    </location>
</feature>
<dbReference type="InterPro" id="IPR036179">
    <property type="entry name" value="Ig-like_dom_sf"/>
</dbReference>
<feature type="domain" description="Fibronectin type-III" evidence="26">
    <location>
        <begin position="175"/>
        <end position="272"/>
    </location>
</feature>
<keyword evidence="18" id="KW-0325">Glycoprotein</keyword>
<evidence type="ECO:0000256" key="22">
    <source>
        <dbReference type="SAM" id="MobiDB-lite"/>
    </source>
</evidence>
<dbReference type="PANTHER" id="PTHR24416">
    <property type="entry name" value="TYROSINE-PROTEIN KINASE RECEPTOR"/>
    <property type="match status" value="1"/>
</dbReference>
<evidence type="ECO:0000256" key="10">
    <source>
        <dbReference type="ARBA" id="ARBA00022741"/>
    </source>
</evidence>
<comment type="similarity">
    <text evidence="2">Belongs to the protein kinase superfamily. CAMK Ser/Thr protein kinase family.</text>
</comment>
<keyword evidence="4" id="KW-1003">Cell membrane</keyword>
<evidence type="ECO:0000256" key="17">
    <source>
        <dbReference type="ARBA" id="ARBA00023170"/>
    </source>
</evidence>
<keyword evidence="8" id="KW-0732">Signal</keyword>
<feature type="domain" description="Protein kinase" evidence="24">
    <location>
        <begin position="343"/>
        <end position="613"/>
    </location>
</feature>
<dbReference type="SUPFAM" id="SSF56112">
    <property type="entry name" value="Protein kinase-like (PK-like)"/>
    <property type="match status" value="1"/>
</dbReference>
<keyword evidence="12 21" id="KW-0067">ATP-binding</keyword>
<dbReference type="InterPro" id="IPR036116">
    <property type="entry name" value="FN3_sf"/>
</dbReference>
<dbReference type="Pfam" id="PF07714">
    <property type="entry name" value="PK_Tyr_Ser-Thr"/>
    <property type="match status" value="1"/>
</dbReference>
<dbReference type="InterPro" id="IPR050122">
    <property type="entry name" value="RTK"/>
</dbReference>
<dbReference type="SMART" id="SM00060">
    <property type="entry name" value="FN3"/>
    <property type="match status" value="1"/>
</dbReference>
<dbReference type="GeneTree" id="ENSGT00940000155669"/>
<feature type="region of interest" description="Disordered" evidence="22">
    <location>
        <begin position="646"/>
        <end position="668"/>
    </location>
</feature>
<dbReference type="PANTHER" id="PTHR24416:SF257">
    <property type="entry name" value="TYROSINE-PROTEIN KINASE MER"/>
    <property type="match status" value="1"/>
</dbReference>
<dbReference type="Pfam" id="PF13927">
    <property type="entry name" value="Ig_3"/>
    <property type="match status" value="1"/>
</dbReference>
<evidence type="ECO:0000256" key="11">
    <source>
        <dbReference type="ARBA" id="ARBA00022777"/>
    </source>
</evidence>
<keyword evidence="16" id="KW-1015">Disulfide bond</keyword>
<keyword evidence="10 21" id="KW-0547">Nucleotide-binding</keyword>
<evidence type="ECO:0000256" key="7">
    <source>
        <dbReference type="ARBA" id="ARBA00022692"/>
    </source>
</evidence>
<dbReference type="FunFam" id="3.30.200.20:FF:000111">
    <property type="entry name" value="Tyrosine-protein kinase receptor TYRO3"/>
    <property type="match status" value="1"/>
</dbReference>
<feature type="domain" description="Ig-like" evidence="25">
    <location>
        <begin position="92"/>
        <end position="165"/>
    </location>
</feature>
<evidence type="ECO:0000256" key="23">
    <source>
        <dbReference type="SAM" id="Phobius"/>
    </source>
</evidence>
<dbReference type="InterPro" id="IPR007110">
    <property type="entry name" value="Ig-like_dom"/>
</dbReference>
<evidence type="ECO:0000256" key="1">
    <source>
        <dbReference type="ARBA" id="ARBA00004251"/>
    </source>
</evidence>
<dbReference type="GO" id="GO:0006909">
    <property type="term" value="P:phagocytosis"/>
    <property type="evidence" value="ECO:0007669"/>
    <property type="project" value="TreeGrafter"/>
</dbReference>
<evidence type="ECO:0000256" key="21">
    <source>
        <dbReference type="PROSITE-ProRule" id="PRU10141"/>
    </source>
</evidence>
<dbReference type="Proteomes" id="UP001108240">
    <property type="component" value="Unplaced"/>
</dbReference>
<dbReference type="Pfam" id="PF00041">
    <property type="entry name" value="fn3"/>
    <property type="match status" value="1"/>
</dbReference>
<dbReference type="InterPro" id="IPR001245">
    <property type="entry name" value="Ser-Thr/Tyr_kinase_cat_dom"/>
</dbReference>
<dbReference type="GO" id="GO:0005886">
    <property type="term" value="C:plasma membrane"/>
    <property type="evidence" value="ECO:0007669"/>
    <property type="project" value="UniProtKB-SubCell"/>
</dbReference>
<evidence type="ECO:0000313" key="27">
    <source>
        <dbReference type="Ensembl" id="ENSCCRP00000135492.1"/>
    </source>
</evidence>
<dbReference type="PROSITE" id="PS50835">
    <property type="entry name" value="IG_LIKE"/>
    <property type="match status" value="1"/>
</dbReference>
<evidence type="ECO:0000313" key="28">
    <source>
        <dbReference type="Proteomes" id="UP001108240"/>
    </source>
</evidence>
<reference evidence="27" key="2">
    <citation type="submission" date="2025-09" db="UniProtKB">
        <authorList>
            <consortium name="Ensembl"/>
        </authorList>
    </citation>
    <scope>IDENTIFICATION</scope>
</reference>
<evidence type="ECO:0000256" key="4">
    <source>
        <dbReference type="ARBA" id="ARBA00022475"/>
    </source>
</evidence>
<evidence type="ECO:0000256" key="18">
    <source>
        <dbReference type="ARBA" id="ARBA00023180"/>
    </source>
</evidence>
<dbReference type="InterPro" id="IPR000719">
    <property type="entry name" value="Prot_kinase_dom"/>
</dbReference>
<evidence type="ECO:0000259" key="24">
    <source>
        <dbReference type="PROSITE" id="PS50011"/>
    </source>
</evidence>
<evidence type="ECO:0000256" key="6">
    <source>
        <dbReference type="ARBA" id="ARBA00022679"/>
    </source>
</evidence>
<dbReference type="Gene3D" id="2.60.40.10">
    <property type="entry name" value="Immunoglobulins"/>
    <property type="match status" value="2"/>
</dbReference>
<dbReference type="SMART" id="SM00409">
    <property type="entry name" value="IG"/>
    <property type="match status" value="2"/>
</dbReference>
<comment type="subcellular location">
    <subcellularLocation>
        <location evidence="1">Cell membrane</location>
        <topology evidence="1">Single-pass type I membrane protein</topology>
    </subcellularLocation>
</comment>
<evidence type="ECO:0000256" key="3">
    <source>
        <dbReference type="ARBA" id="ARBA00011902"/>
    </source>
</evidence>
<dbReference type="GO" id="GO:0016477">
    <property type="term" value="P:cell migration"/>
    <property type="evidence" value="ECO:0007669"/>
    <property type="project" value="TreeGrafter"/>
</dbReference>
<dbReference type="GO" id="GO:0005524">
    <property type="term" value="F:ATP binding"/>
    <property type="evidence" value="ECO:0007669"/>
    <property type="project" value="UniProtKB-UniRule"/>
</dbReference>
<dbReference type="GO" id="GO:0004714">
    <property type="term" value="F:transmembrane receptor protein tyrosine kinase activity"/>
    <property type="evidence" value="ECO:0007669"/>
    <property type="project" value="UniProtKB-EC"/>
</dbReference>
<dbReference type="PROSITE" id="PS00109">
    <property type="entry name" value="PROTEIN_KINASE_TYR"/>
    <property type="match status" value="1"/>
</dbReference>
<dbReference type="SMART" id="SM00219">
    <property type="entry name" value="TyrKc"/>
    <property type="match status" value="1"/>
</dbReference>
<dbReference type="FunFam" id="2.60.40.10:FF:000296">
    <property type="entry name" value="Tyrosine-protein kinase receptor TYRO3"/>
    <property type="match status" value="1"/>
</dbReference>
<evidence type="ECO:0000256" key="14">
    <source>
        <dbReference type="ARBA" id="ARBA00023136"/>
    </source>
</evidence>
<keyword evidence="13 23" id="KW-1133">Transmembrane helix</keyword>
<dbReference type="EC" id="2.7.10.1" evidence="3"/>
<sequence length="752" mass="84556">MHVSCLIKLHQSMTIISALYQSLAPFFFIAGRLRTFCFVNIVRNALDLFPLKFPFSIKSVKRADAGEYHCRLSVSNKIIESDSIILEVEGLPTFTIQPSDVNVTRNTPFTLTCEAVGPPNPVTIKWLHKGERYAEHNESSITIEGRNMWGFYSCEAHNEKGLTVSREAHINIKELPDKVSKVTVVKREANKLLISWTPGHDGFSPLSTCSITVRELLEPGSPTATHPTRVPPFQYEITNLKAMTWYNMSVSCTNEIGWSPPSVWVQSNTTEGELPVSPSSTPLPSRPNSAYIVLGVACSFCLLLILMFTAIIKYFFILLVASLGISSELQGKLQDMMIVRNLLSIGKVLGEGEFGSVMEGHLKQPDGTSKKVAVKTMKLDNFSQREIEEFLNEAACMKDFHHPNVIRLLGVCLELVSGHFPKPMVILPFMKYGDLHSFLLRSRLSEDPVYLPTQILVKFMIDIAQGMEYLSGRNFLHRDLAARNCMLRDDMSVCVADFGLSKKIYSGDYYRQGRIAKMPVKWIAVESLADRVFTVKSDVWAFGVTMWEIVTRGMNPYPGVQNHEIYDYLFEGNRLKQPNDCLDELYDIMLSCWSADPVDRPDFTQVRKRLENLAGKLPTVSSKKDIIYINTSFPEEEEELRGEAAEGPVLTSTPSCSRQSTDTSVVTADVHKSTDAEDDRYVVVISSGDHEARSTVDTVDTPLLNHRLLEQDSEETVRDVTATQQASSDTTLLHSCNHYVIIFHYITVFLVK</sequence>
<keyword evidence="28" id="KW-1185">Reference proteome</keyword>
<reference evidence="27" key="1">
    <citation type="submission" date="2025-08" db="UniProtKB">
        <authorList>
            <consortium name="Ensembl"/>
        </authorList>
    </citation>
    <scope>IDENTIFICATION</scope>
</reference>
<dbReference type="PRINTS" id="PR00109">
    <property type="entry name" value="TYRKINASE"/>
</dbReference>
<dbReference type="InterPro" id="IPR011009">
    <property type="entry name" value="Kinase-like_dom_sf"/>
</dbReference>
<proteinExistence type="inferred from homology"/>
<dbReference type="InterPro" id="IPR017441">
    <property type="entry name" value="Protein_kinase_ATP_BS"/>
</dbReference>
<evidence type="ECO:0000256" key="5">
    <source>
        <dbReference type="ARBA" id="ARBA00022553"/>
    </source>
</evidence>
<keyword evidence="15" id="KW-0829">Tyrosine-protein kinase</keyword>
<keyword evidence="5" id="KW-0597">Phosphoprotein</keyword>
<feature type="transmembrane region" description="Helical" evidence="23">
    <location>
        <begin position="290"/>
        <end position="323"/>
    </location>
</feature>
<evidence type="ECO:0000256" key="19">
    <source>
        <dbReference type="ARBA" id="ARBA00023319"/>
    </source>
</evidence>
<dbReference type="InterPro" id="IPR008266">
    <property type="entry name" value="Tyr_kinase_AS"/>
</dbReference>
<keyword evidence="17" id="KW-0675">Receptor</keyword>
<dbReference type="GO" id="GO:0043235">
    <property type="term" value="C:receptor complex"/>
    <property type="evidence" value="ECO:0007669"/>
    <property type="project" value="TreeGrafter"/>
</dbReference>
<dbReference type="GO" id="GO:0007399">
    <property type="term" value="P:nervous system development"/>
    <property type="evidence" value="ECO:0007669"/>
    <property type="project" value="TreeGrafter"/>
</dbReference>
<evidence type="ECO:0000256" key="20">
    <source>
        <dbReference type="ARBA" id="ARBA00051243"/>
    </source>
</evidence>
<dbReference type="InterPro" id="IPR013783">
    <property type="entry name" value="Ig-like_fold"/>
</dbReference>
<dbReference type="InterPro" id="IPR003961">
    <property type="entry name" value="FN3_dom"/>
</dbReference>
<keyword evidence="19" id="KW-0393">Immunoglobulin domain</keyword>
<name>A0A9J7ZSR7_CYPCA</name>
<dbReference type="Ensembl" id="ENSCCRT00000150439.1">
    <property type="protein sequence ID" value="ENSCCRP00000135492.1"/>
    <property type="gene ID" value="ENSCCRG00000016723.2"/>
</dbReference>
<dbReference type="SUPFAM" id="SSF48726">
    <property type="entry name" value="Immunoglobulin"/>
    <property type="match status" value="1"/>
</dbReference>
<evidence type="ECO:0000256" key="16">
    <source>
        <dbReference type="ARBA" id="ARBA00023157"/>
    </source>
</evidence>
<evidence type="ECO:0000256" key="13">
    <source>
        <dbReference type="ARBA" id="ARBA00022989"/>
    </source>
</evidence>
<evidence type="ECO:0000256" key="2">
    <source>
        <dbReference type="ARBA" id="ARBA00006692"/>
    </source>
</evidence>
<evidence type="ECO:0000259" key="26">
    <source>
        <dbReference type="PROSITE" id="PS50853"/>
    </source>
</evidence>
<keyword evidence="7 23" id="KW-0812">Transmembrane</keyword>
<protein>
    <recommendedName>
        <fullName evidence="3">receptor protein-tyrosine kinase</fullName>
        <ecNumber evidence="3">2.7.10.1</ecNumber>
    </recommendedName>
</protein>
<dbReference type="PROSITE" id="PS00107">
    <property type="entry name" value="PROTEIN_KINASE_ATP"/>
    <property type="match status" value="1"/>
</dbReference>
<keyword evidence="14 23" id="KW-0472">Membrane</keyword>
<dbReference type="SUPFAM" id="SSF49265">
    <property type="entry name" value="Fibronectin type III"/>
    <property type="match status" value="1"/>
</dbReference>
<keyword evidence="6" id="KW-0808">Transferase</keyword>
<dbReference type="PROSITE" id="PS50853">
    <property type="entry name" value="FN3"/>
    <property type="match status" value="1"/>
</dbReference>
<dbReference type="Gene3D" id="3.30.200.20">
    <property type="entry name" value="Phosphorylase Kinase, domain 1"/>
    <property type="match status" value="1"/>
</dbReference>
<dbReference type="PROSITE" id="PS50011">
    <property type="entry name" value="PROTEIN_KINASE_DOM"/>
    <property type="match status" value="1"/>
</dbReference>
<dbReference type="AlphaFoldDB" id="A0A9J7ZSR7"/>
<dbReference type="InterPro" id="IPR020635">
    <property type="entry name" value="Tyr_kinase_cat_dom"/>
</dbReference>
<organism evidence="27 28">
    <name type="scientific">Cyprinus carpio carpio</name>
    <dbReference type="NCBI Taxonomy" id="630221"/>
    <lineage>
        <taxon>Eukaryota</taxon>
        <taxon>Metazoa</taxon>
        <taxon>Chordata</taxon>
        <taxon>Craniata</taxon>
        <taxon>Vertebrata</taxon>
        <taxon>Euteleostomi</taxon>
        <taxon>Actinopterygii</taxon>
        <taxon>Neopterygii</taxon>
        <taxon>Teleostei</taxon>
        <taxon>Ostariophysi</taxon>
        <taxon>Cypriniformes</taxon>
        <taxon>Cyprinidae</taxon>
        <taxon>Cyprininae</taxon>
        <taxon>Cyprinus</taxon>
    </lineage>
</organism>
<dbReference type="Gene3D" id="1.10.510.10">
    <property type="entry name" value="Transferase(Phosphotransferase) domain 1"/>
    <property type="match status" value="1"/>
</dbReference>
<comment type="catalytic activity">
    <reaction evidence="20">
        <text>L-tyrosyl-[protein] + ATP = O-phospho-L-tyrosyl-[protein] + ADP + H(+)</text>
        <dbReference type="Rhea" id="RHEA:10596"/>
        <dbReference type="Rhea" id="RHEA-COMP:10136"/>
        <dbReference type="Rhea" id="RHEA-COMP:20101"/>
        <dbReference type="ChEBI" id="CHEBI:15378"/>
        <dbReference type="ChEBI" id="CHEBI:30616"/>
        <dbReference type="ChEBI" id="CHEBI:46858"/>
        <dbReference type="ChEBI" id="CHEBI:61978"/>
        <dbReference type="ChEBI" id="CHEBI:456216"/>
        <dbReference type="EC" id="2.7.10.1"/>
    </reaction>
</comment>
<evidence type="ECO:0000256" key="12">
    <source>
        <dbReference type="ARBA" id="ARBA00022840"/>
    </source>
</evidence>
<dbReference type="InterPro" id="IPR003599">
    <property type="entry name" value="Ig_sub"/>
</dbReference>
<keyword evidence="11" id="KW-0418">Kinase</keyword>
<feature type="binding site" evidence="21">
    <location>
        <position position="375"/>
    </location>
    <ligand>
        <name>ATP</name>
        <dbReference type="ChEBI" id="CHEBI:30616"/>
    </ligand>
</feature>
<keyword evidence="9" id="KW-0677">Repeat</keyword>
<evidence type="ECO:0000256" key="8">
    <source>
        <dbReference type="ARBA" id="ARBA00022729"/>
    </source>
</evidence>
<dbReference type="FunFam" id="1.10.510.10:FF:000089">
    <property type="entry name" value="Tyrosine-protein kinase receptor TYRO3"/>
    <property type="match status" value="1"/>
</dbReference>